<dbReference type="InterPro" id="IPR036965">
    <property type="entry name" value="Terpene_synth_N_sf"/>
</dbReference>
<dbReference type="EMBL" id="JAINDJ010000003">
    <property type="protein sequence ID" value="KAG9454308.1"/>
    <property type="molecule type" value="Genomic_DNA"/>
</dbReference>
<dbReference type="GO" id="GO:0010333">
    <property type="term" value="F:terpene synthase activity"/>
    <property type="evidence" value="ECO:0007669"/>
    <property type="project" value="InterPro"/>
</dbReference>
<dbReference type="Pfam" id="PF03936">
    <property type="entry name" value="Terpene_synth_C"/>
    <property type="match status" value="1"/>
</dbReference>
<comment type="caution">
    <text evidence="7">The sequence shown here is derived from an EMBL/GenBank/DDBJ whole genome shotgun (WGS) entry which is preliminary data.</text>
</comment>
<dbReference type="Gene3D" id="1.50.10.130">
    <property type="entry name" value="Terpene synthase, N-terminal domain"/>
    <property type="match status" value="1"/>
</dbReference>
<evidence type="ECO:0000256" key="4">
    <source>
        <dbReference type="ARBA" id="ARBA00038405"/>
    </source>
</evidence>
<dbReference type="FunFam" id="1.10.600.10:FF:000007">
    <property type="entry name" value="Isoprene synthase, chloroplastic"/>
    <property type="match status" value="1"/>
</dbReference>
<reference evidence="7 8" key="1">
    <citation type="submission" date="2021-07" db="EMBL/GenBank/DDBJ databases">
        <title>The Aristolochia fimbriata genome: insights into angiosperm evolution, floral development and chemical biosynthesis.</title>
        <authorList>
            <person name="Jiao Y."/>
        </authorList>
    </citation>
    <scope>NUCLEOTIDE SEQUENCE [LARGE SCALE GENOMIC DNA]</scope>
    <source>
        <strain evidence="7">IBCAS-2021</strain>
        <tissue evidence="7">Leaf</tissue>
    </source>
</reference>
<name>A0AAV7F420_ARIFI</name>
<keyword evidence="3" id="KW-0460">Magnesium</keyword>
<feature type="domain" description="Terpene synthase metal-binding" evidence="6">
    <location>
        <begin position="290"/>
        <end position="530"/>
    </location>
</feature>
<dbReference type="GO" id="GO:0000287">
    <property type="term" value="F:magnesium ion binding"/>
    <property type="evidence" value="ECO:0007669"/>
    <property type="project" value="InterPro"/>
</dbReference>
<evidence type="ECO:0000259" key="6">
    <source>
        <dbReference type="Pfam" id="PF03936"/>
    </source>
</evidence>
<dbReference type="GO" id="GO:0051762">
    <property type="term" value="P:sesquiterpene biosynthetic process"/>
    <property type="evidence" value="ECO:0007669"/>
    <property type="project" value="UniProtKB-ARBA"/>
</dbReference>
<keyword evidence="2" id="KW-0479">Metal-binding</keyword>
<dbReference type="FunFam" id="1.50.10.130:FF:000001">
    <property type="entry name" value="Isoprene synthase, chloroplastic"/>
    <property type="match status" value="1"/>
</dbReference>
<feature type="domain" description="Terpene synthase N-terminal" evidence="5">
    <location>
        <begin position="68"/>
        <end position="229"/>
    </location>
</feature>
<dbReference type="SFLD" id="SFLDS00005">
    <property type="entry name" value="Isoprenoid_Synthase_Type_I"/>
    <property type="match status" value="1"/>
</dbReference>
<comment type="similarity">
    <text evidence="4">Belongs to the terpene synthase family. Tpsa subfamily.</text>
</comment>
<dbReference type="InterPro" id="IPR008949">
    <property type="entry name" value="Isoprenoid_synthase_dom_sf"/>
</dbReference>
<evidence type="ECO:0000256" key="3">
    <source>
        <dbReference type="ARBA" id="ARBA00022842"/>
    </source>
</evidence>
<accession>A0AAV7F420</accession>
<dbReference type="Proteomes" id="UP000825729">
    <property type="component" value="Unassembled WGS sequence"/>
</dbReference>
<dbReference type="Gene3D" id="1.10.600.10">
    <property type="entry name" value="Farnesyl Diphosphate Synthase"/>
    <property type="match status" value="1"/>
</dbReference>
<dbReference type="InterPro" id="IPR008930">
    <property type="entry name" value="Terpenoid_cyclase/PrenylTrfase"/>
</dbReference>
<dbReference type="InterPro" id="IPR050148">
    <property type="entry name" value="Terpene_synthase-like"/>
</dbReference>
<dbReference type="CDD" id="cd00684">
    <property type="entry name" value="Terpene_cyclase_plant_C1"/>
    <property type="match status" value="1"/>
</dbReference>
<dbReference type="AlphaFoldDB" id="A0AAV7F420"/>
<evidence type="ECO:0000256" key="2">
    <source>
        <dbReference type="ARBA" id="ARBA00022723"/>
    </source>
</evidence>
<evidence type="ECO:0000256" key="1">
    <source>
        <dbReference type="ARBA" id="ARBA00004721"/>
    </source>
</evidence>
<dbReference type="PANTHER" id="PTHR31225">
    <property type="entry name" value="OS04G0344100 PROTEIN-RELATED"/>
    <property type="match status" value="1"/>
</dbReference>
<dbReference type="Pfam" id="PF01397">
    <property type="entry name" value="Terpene_synth"/>
    <property type="match status" value="1"/>
</dbReference>
<sequence>MAAIGALYSSARLPGDHSWKRRDMAWERAEQGSSLVLGRRMTNRPLDHHNGVSLKLQTPPQVLGADDQNCITKTHDRLKDQVRMSLRRRSTPASSLQLIDTLERLGIDYHFQEEIDGILQENCVEYYTNGTDRHEDIFFTSLRFRLLRQHGFNVSPEVFCKYIDTKGNFNDAVCKDFWGMLSLYEASHLGTDGEDILSQAMKFTTGHLKTLASSVSRPAESLLHREIEISLKIPRHMRMVRLEARHYIEQWIERRGFSDLELPEFAALDFNAVQSLHQKEALHFKRWWEELGLAHNLSFVRDRPLEYYLWTMGIFWEPCYSSCRAQLAKAIAVLYVIDDIFDIQGSMEELVRFTSAIQRWDLAAMDELPEYMKICYMALYNTTNEIAYSFLKEHGWNISDRLRRTWADLCKAYLVEARWFTEGKVPPLEDYLRNGVTTGGTHMALVHAFFLLGEKITDETVGFMEPYPKLFASAGRILRLWDDLGTSEEELQRGDTASCLECLKRLDSGFSQKEDARKHIRKLIQAEWKKLNKELYTASTSVMPQSIKEASLNLARSAQIMYQSGDDEQCSSVVDHLSSLIVKPIDHGSFSSP</sequence>
<protein>
    <submittedName>
        <fullName evidence="7">Uncharacterized protein</fullName>
    </submittedName>
</protein>
<organism evidence="7 8">
    <name type="scientific">Aristolochia fimbriata</name>
    <name type="common">White veined hardy Dutchman's pipe vine</name>
    <dbReference type="NCBI Taxonomy" id="158543"/>
    <lineage>
        <taxon>Eukaryota</taxon>
        <taxon>Viridiplantae</taxon>
        <taxon>Streptophyta</taxon>
        <taxon>Embryophyta</taxon>
        <taxon>Tracheophyta</taxon>
        <taxon>Spermatophyta</taxon>
        <taxon>Magnoliopsida</taxon>
        <taxon>Magnoliidae</taxon>
        <taxon>Piperales</taxon>
        <taxon>Aristolochiaceae</taxon>
        <taxon>Aristolochia</taxon>
    </lineage>
</organism>
<dbReference type="InterPro" id="IPR034741">
    <property type="entry name" value="Terpene_cyclase-like_1_C"/>
</dbReference>
<dbReference type="PANTHER" id="PTHR31225:SF137">
    <property type="entry name" value="TERPENE SYNTHASE 11-RELATED"/>
    <property type="match status" value="1"/>
</dbReference>
<dbReference type="InterPro" id="IPR001906">
    <property type="entry name" value="Terpene_synth_N"/>
</dbReference>
<dbReference type="SUPFAM" id="SSF48239">
    <property type="entry name" value="Terpenoid cyclases/Protein prenyltransferases"/>
    <property type="match status" value="1"/>
</dbReference>
<keyword evidence="8" id="KW-1185">Reference proteome</keyword>
<dbReference type="InterPro" id="IPR005630">
    <property type="entry name" value="Terpene_synthase_metal-bd"/>
</dbReference>
<dbReference type="InterPro" id="IPR044814">
    <property type="entry name" value="Terpene_cyclase_plant_C1"/>
</dbReference>
<dbReference type="SFLD" id="SFLDG01019">
    <property type="entry name" value="Terpene_Cyclase_Like_1_C_Termi"/>
    <property type="match status" value="1"/>
</dbReference>
<proteinExistence type="inferred from homology"/>
<evidence type="ECO:0000313" key="8">
    <source>
        <dbReference type="Proteomes" id="UP000825729"/>
    </source>
</evidence>
<dbReference type="GO" id="GO:0016102">
    <property type="term" value="P:diterpenoid biosynthetic process"/>
    <property type="evidence" value="ECO:0007669"/>
    <property type="project" value="InterPro"/>
</dbReference>
<gene>
    <name evidence="7" type="ORF">H6P81_007212</name>
</gene>
<dbReference type="SUPFAM" id="SSF48576">
    <property type="entry name" value="Terpenoid synthases"/>
    <property type="match status" value="1"/>
</dbReference>
<comment type="pathway">
    <text evidence="1">Secondary metabolite biosynthesis; terpenoid biosynthesis.</text>
</comment>
<evidence type="ECO:0000259" key="5">
    <source>
        <dbReference type="Pfam" id="PF01397"/>
    </source>
</evidence>
<evidence type="ECO:0000313" key="7">
    <source>
        <dbReference type="EMBL" id="KAG9454308.1"/>
    </source>
</evidence>